<dbReference type="InterPro" id="IPR011008">
    <property type="entry name" value="Dimeric_a/b-barrel"/>
</dbReference>
<reference evidence="2 3" key="1">
    <citation type="submission" date="2018-11" db="EMBL/GenBank/DDBJ databases">
        <title>Novel Erysipelotrichaceae bacterium isolated from small intestine of a swine.</title>
        <authorList>
            <person name="Kim J.S."/>
            <person name="Choe H."/>
            <person name="Lee Y.R."/>
            <person name="Kim K.M."/>
            <person name="Park D.S."/>
        </authorList>
    </citation>
    <scope>NUCLEOTIDE SEQUENCE [LARGE SCALE GENOMIC DNA]</scope>
    <source>
        <strain evidence="2 3">SG0102</strain>
    </source>
</reference>
<dbReference type="KEGG" id="ebm:SG0102_21030"/>
<dbReference type="PROSITE" id="PS51502">
    <property type="entry name" value="S_R_A_B_BARREL"/>
    <property type="match status" value="1"/>
</dbReference>
<dbReference type="Pfam" id="PF07876">
    <property type="entry name" value="Dabb"/>
    <property type="match status" value="1"/>
</dbReference>
<accession>A0A3G9JVV7</accession>
<gene>
    <name evidence="2" type="ORF">SG0102_21030</name>
</gene>
<dbReference type="Gene3D" id="3.30.70.100">
    <property type="match status" value="1"/>
</dbReference>
<organism evidence="2 3">
    <name type="scientific">Intestinibaculum porci</name>
    <dbReference type="NCBI Taxonomy" id="2487118"/>
    <lineage>
        <taxon>Bacteria</taxon>
        <taxon>Bacillati</taxon>
        <taxon>Bacillota</taxon>
        <taxon>Erysipelotrichia</taxon>
        <taxon>Erysipelotrichales</taxon>
        <taxon>Erysipelotrichaceae</taxon>
        <taxon>Intestinibaculum</taxon>
    </lineage>
</organism>
<evidence type="ECO:0000259" key="1">
    <source>
        <dbReference type="PROSITE" id="PS51502"/>
    </source>
</evidence>
<evidence type="ECO:0000313" key="3">
    <source>
        <dbReference type="Proteomes" id="UP000268059"/>
    </source>
</evidence>
<name>A0A3G9JVV7_9FIRM</name>
<sequence length="92" mass="10973">MKHNIIVKWKDRETNKRIEQIKAIFNETLSIPGIHEVTYTFNCIDRPNRYDLMITIDMDEEALAAYDASDPHHEWKETFGDLIEKKAIFDYQ</sequence>
<dbReference type="AlphaFoldDB" id="A0A3G9JVV7"/>
<dbReference type="Proteomes" id="UP000268059">
    <property type="component" value="Chromosome"/>
</dbReference>
<dbReference type="SUPFAM" id="SSF54909">
    <property type="entry name" value="Dimeric alpha+beta barrel"/>
    <property type="match status" value="1"/>
</dbReference>
<protein>
    <recommendedName>
        <fullName evidence="1">Stress-response A/B barrel domain-containing protein</fullName>
    </recommendedName>
</protein>
<proteinExistence type="predicted"/>
<dbReference type="EMBL" id="AP019309">
    <property type="protein sequence ID" value="BBH27169.1"/>
    <property type="molecule type" value="Genomic_DNA"/>
</dbReference>
<evidence type="ECO:0000313" key="2">
    <source>
        <dbReference type="EMBL" id="BBH27169.1"/>
    </source>
</evidence>
<dbReference type="RefSeq" id="WP_125119920.1">
    <property type="nucleotide sequence ID" value="NZ_AP019309.1"/>
</dbReference>
<dbReference type="OrthoDB" id="1956323at2"/>
<dbReference type="InterPro" id="IPR013097">
    <property type="entry name" value="Dabb"/>
</dbReference>
<keyword evidence="3" id="KW-1185">Reference proteome</keyword>
<dbReference type="InParanoid" id="A0A3G9JVV7"/>
<feature type="domain" description="Stress-response A/B barrel" evidence="1">
    <location>
        <begin position="1"/>
        <end position="91"/>
    </location>
</feature>